<evidence type="ECO:0000256" key="12">
    <source>
        <dbReference type="SAM" id="MobiDB-lite"/>
    </source>
</evidence>
<keyword evidence="11" id="KW-1015">Disulfide bond</keyword>
<organism evidence="14 15">
    <name type="scientific">Streptomyces boncukensis</name>
    <dbReference type="NCBI Taxonomy" id="2711219"/>
    <lineage>
        <taxon>Bacteria</taxon>
        <taxon>Bacillati</taxon>
        <taxon>Actinomycetota</taxon>
        <taxon>Actinomycetes</taxon>
        <taxon>Kitasatosporales</taxon>
        <taxon>Streptomycetaceae</taxon>
        <taxon>Streptomyces</taxon>
    </lineage>
</organism>
<evidence type="ECO:0000313" key="15">
    <source>
        <dbReference type="Proteomes" id="UP000477722"/>
    </source>
</evidence>
<dbReference type="SUPFAM" id="SSF53187">
    <property type="entry name" value="Zn-dependent exopeptidases"/>
    <property type="match status" value="1"/>
</dbReference>
<keyword evidence="8" id="KW-0732">Signal</keyword>
<evidence type="ECO:0000256" key="1">
    <source>
        <dbReference type="ARBA" id="ARBA00001947"/>
    </source>
</evidence>
<evidence type="ECO:0000313" key="14">
    <source>
        <dbReference type="EMBL" id="NGO69875.1"/>
    </source>
</evidence>
<reference evidence="14 15" key="1">
    <citation type="submission" date="2020-02" db="EMBL/GenBank/DDBJ databases">
        <title>Whole-genome analyses of novel actinobacteria.</title>
        <authorList>
            <person name="Sahin N."/>
            <person name="Tatar D."/>
        </authorList>
    </citation>
    <scope>NUCLEOTIDE SEQUENCE [LARGE SCALE GENOMIC DNA]</scope>
    <source>
        <strain evidence="14 15">SB3404</strain>
    </source>
</reference>
<dbReference type="GO" id="GO:0004177">
    <property type="term" value="F:aminopeptidase activity"/>
    <property type="evidence" value="ECO:0007669"/>
    <property type="project" value="InterPro"/>
</dbReference>
<feature type="domain" description="Peptidase M28" evidence="13">
    <location>
        <begin position="144"/>
        <end position="349"/>
    </location>
</feature>
<dbReference type="InterPro" id="IPR041756">
    <property type="entry name" value="M28_SGAP-like"/>
</dbReference>
<feature type="compositionally biased region" description="Basic residues" evidence="12">
    <location>
        <begin position="9"/>
        <end position="25"/>
    </location>
</feature>
<keyword evidence="7" id="KW-0479">Metal-binding</keyword>
<accession>A0A6G4WXB1</accession>
<keyword evidence="10" id="KW-0862">Zinc</keyword>
<dbReference type="Proteomes" id="UP000477722">
    <property type="component" value="Unassembled WGS sequence"/>
</dbReference>
<keyword evidence="15" id="KW-1185">Reference proteome</keyword>
<dbReference type="CDD" id="cd03876">
    <property type="entry name" value="M28_SGAP_like"/>
    <property type="match status" value="1"/>
</dbReference>
<comment type="subunit">
    <text evidence="4">Monomer.</text>
</comment>
<dbReference type="GO" id="GO:0006508">
    <property type="term" value="P:proteolysis"/>
    <property type="evidence" value="ECO:0007669"/>
    <property type="project" value="UniProtKB-KW"/>
</dbReference>
<evidence type="ECO:0000256" key="8">
    <source>
        <dbReference type="ARBA" id="ARBA00022729"/>
    </source>
</evidence>
<dbReference type="PANTHER" id="PTHR12147">
    <property type="entry name" value="METALLOPEPTIDASE M28 FAMILY MEMBER"/>
    <property type="match status" value="1"/>
</dbReference>
<dbReference type="EMBL" id="JAAKZZ010000147">
    <property type="protein sequence ID" value="NGO69875.1"/>
    <property type="molecule type" value="Genomic_DNA"/>
</dbReference>
<dbReference type="PANTHER" id="PTHR12147:SF26">
    <property type="entry name" value="PEPTIDASE M28 DOMAIN-CONTAINING PROTEIN"/>
    <property type="match status" value="1"/>
</dbReference>
<comment type="similarity">
    <text evidence="3">Belongs to the peptidase M28 family. M28A subfamily.</text>
</comment>
<comment type="subcellular location">
    <subcellularLocation>
        <location evidence="2">Secreted</location>
    </subcellularLocation>
</comment>
<dbReference type="InterPro" id="IPR045175">
    <property type="entry name" value="M28_fam"/>
</dbReference>
<comment type="cofactor">
    <cofactor evidence="1">
        <name>Zn(2+)</name>
        <dbReference type="ChEBI" id="CHEBI:29105"/>
    </cofactor>
</comment>
<dbReference type="Gene3D" id="3.40.630.10">
    <property type="entry name" value="Zn peptidases"/>
    <property type="match status" value="1"/>
</dbReference>
<dbReference type="AlphaFoldDB" id="A0A6G4WXB1"/>
<evidence type="ECO:0000256" key="7">
    <source>
        <dbReference type="ARBA" id="ARBA00022723"/>
    </source>
</evidence>
<keyword evidence="5" id="KW-0964">Secreted</keyword>
<dbReference type="GO" id="GO:0046872">
    <property type="term" value="F:metal ion binding"/>
    <property type="evidence" value="ECO:0007669"/>
    <property type="project" value="UniProtKB-KW"/>
</dbReference>
<feature type="region of interest" description="Disordered" evidence="12">
    <location>
        <begin position="1"/>
        <end position="35"/>
    </location>
</feature>
<evidence type="ECO:0000256" key="3">
    <source>
        <dbReference type="ARBA" id="ARBA00005957"/>
    </source>
</evidence>
<proteinExistence type="inferred from homology"/>
<dbReference type="Pfam" id="PF04389">
    <property type="entry name" value="Peptidase_M28"/>
    <property type="match status" value="1"/>
</dbReference>
<evidence type="ECO:0000256" key="10">
    <source>
        <dbReference type="ARBA" id="ARBA00022833"/>
    </source>
</evidence>
<dbReference type="InterPro" id="IPR007484">
    <property type="entry name" value="Peptidase_M28"/>
</dbReference>
<evidence type="ECO:0000256" key="11">
    <source>
        <dbReference type="ARBA" id="ARBA00023157"/>
    </source>
</evidence>
<comment type="caution">
    <text evidence="14">The sequence shown here is derived from an EMBL/GenBank/DDBJ whole genome shotgun (WGS) entry which is preliminary data.</text>
</comment>
<dbReference type="FunFam" id="3.40.630.10:FF:000066">
    <property type="entry name" value="M28 family peptidase"/>
    <property type="match status" value="1"/>
</dbReference>
<evidence type="ECO:0000259" key="13">
    <source>
        <dbReference type="Pfam" id="PF04389"/>
    </source>
</evidence>
<evidence type="ECO:0000256" key="4">
    <source>
        <dbReference type="ARBA" id="ARBA00011245"/>
    </source>
</evidence>
<name>A0A6G4WXB1_9ACTN</name>
<protein>
    <submittedName>
        <fullName evidence="14">M28 family peptidase</fullName>
    </submittedName>
</protein>
<gene>
    <name evidence="14" type="ORF">G5C65_16220</name>
</gene>
<dbReference type="GO" id="GO:0008235">
    <property type="term" value="F:metalloexopeptidase activity"/>
    <property type="evidence" value="ECO:0007669"/>
    <property type="project" value="InterPro"/>
</dbReference>
<evidence type="ECO:0000256" key="9">
    <source>
        <dbReference type="ARBA" id="ARBA00022801"/>
    </source>
</evidence>
<evidence type="ECO:0000256" key="2">
    <source>
        <dbReference type="ARBA" id="ARBA00004613"/>
    </source>
</evidence>
<evidence type="ECO:0000256" key="6">
    <source>
        <dbReference type="ARBA" id="ARBA00022670"/>
    </source>
</evidence>
<keyword evidence="9" id="KW-0378">Hydrolase</keyword>
<dbReference type="GO" id="GO:0005576">
    <property type="term" value="C:extracellular region"/>
    <property type="evidence" value="ECO:0007669"/>
    <property type="project" value="UniProtKB-SubCell"/>
</dbReference>
<keyword evidence="6" id="KW-0645">Protease</keyword>
<evidence type="ECO:0000256" key="5">
    <source>
        <dbReference type="ARBA" id="ARBA00022525"/>
    </source>
</evidence>
<sequence>MPRIPRPTGRPRPHAWPRRRSRATPHHSEHRSPTVIQRLRHQRRAACAALASTALAAALLGATGAQAAGQTGAAPRADAPDIPVANVQQHLRELQSAASANGGNRAFGGSGYRASLNYMKGKLDQAGFDTKIHQFSYGGRTGYNLIADWPKGGSSGQTLMAGSHLDSVTRGPGINDNGSGSAAILETALAVARADLQPNDHLRFGWWDAEELGLIGSQRYVASLSRTELSQISAYLNFDMVGSPNPGYFVYQDNPTISRVFTDWYRSQGIETEYTSVGGRSDHASFARAGVTVGGTFSGAEGIKNWSQAQKWGGTAGQPFDRCYHASCDTTSNINERALDVNTDAIAHAMWTLSG</sequence>